<keyword evidence="1" id="KW-0732">Signal</keyword>
<protein>
    <submittedName>
        <fullName evidence="2">Type VI secretion system-associated protein TagO</fullName>
    </submittedName>
</protein>
<comment type="caution">
    <text evidence="2">The sequence shown here is derived from an EMBL/GenBank/DDBJ whole genome shotgun (WGS) entry which is preliminary data.</text>
</comment>
<dbReference type="InterPro" id="IPR017738">
    <property type="entry name" value="T6SS-assoc_VCA0118"/>
</dbReference>
<organism evidence="2 3">
    <name type="scientific">Pectobacterium actinidiae</name>
    <dbReference type="NCBI Taxonomy" id="1507808"/>
    <lineage>
        <taxon>Bacteria</taxon>
        <taxon>Pseudomonadati</taxon>
        <taxon>Pseudomonadota</taxon>
        <taxon>Gammaproteobacteria</taxon>
        <taxon>Enterobacterales</taxon>
        <taxon>Pectobacteriaceae</taxon>
        <taxon>Pectobacterium</taxon>
    </lineage>
</organism>
<reference evidence="2 3" key="1">
    <citation type="submission" date="2024-10" db="EMBL/GenBank/DDBJ databases">
        <authorList>
            <person name="Lu C.-H."/>
        </authorList>
    </citation>
    <scope>NUCLEOTIDE SEQUENCE [LARGE SCALE GENOMIC DNA]</scope>
    <source>
        <strain evidence="2 3">22ZTDG03-2</strain>
    </source>
</reference>
<dbReference type="Proteomes" id="UP001617689">
    <property type="component" value="Unassembled WGS sequence"/>
</dbReference>
<accession>A0ABW8G9Z9</accession>
<gene>
    <name evidence="2" type="ORF">ACIPUP_08735</name>
</gene>
<feature type="chain" id="PRO_5047267671" evidence="1">
    <location>
        <begin position="23"/>
        <end position="247"/>
    </location>
</feature>
<dbReference type="EMBL" id="JBIXLL010000004">
    <property type="protein sequence ID" value="MFJ5429241.1"/>
    <property type="molecule type" value="Genomic_DNA"/>
</dbReference>
<evidence type="ECO:0000313" key="3">
    <source>
        <dbReference type="Proteomes" id="UP001617689"/>
    </source>
</evidence>
<evidence type="ECO:0000256" key="1">
    <source>
        <dbReference type="SAM" id="SignalP"/>
    </source>
</evidence>
<dbReference type="RefSeq" id="WP_400395447.1">
    <property type="nucleotide sequence ID" value="NZ_JBIXLL010000004.1"/>
</dbReference>
<dbReference type="Pfam" id="PF11319">
    <property type="entry name" value="VasI"/>
    <property type="match status" value="1"/>
</dbReference>
<name>A0ABW8G9Z9_9GAMM</name>
<proteinExistence type="predicted"/>
<sequence length="247" mass="27817">MQNGFLFLATGVIALSSLAANAAEKPKNFDGVQQCRTVEGAIERLECYDKSLPPTYTKNDQKLESRDQCPDEKNGTKRLACYDRFFSTKFDKSKAVIEPTPEDKGNWHVSTKISPIDDSQNVFISLEANESFAGPFGERVKPTLYVLCREKKTELLINWDVYLGLDETTMLHRLDKQKAVNRTWSISTDTKAVFYSGRAIDFIKSLMSSEKMYAQITPYNENPVAATFNLQGLSGTIKPLQKACGWK</sequence>
<feature type="signal peptide" evidence="1">
    <location>
        <begin position="1"/>
        <end position="22"/>
    </location>
</feature>
<evidence type="ECO:0000313" key="2">
    <source>
        <dbReference type="EMBL" id="MFJ5429241.1"/>
    </source>
</evidence>
<keyword evidence="3" id="KW-1185">Reference proteome</keyword>